<sequence>MLNQQRRRAVIEHVEGGAGAWIDLQQPPPFPVHEAICAGKTGEAGGASEPKRRLGDLRGDRSRDRLRLVTTAGERAGIAERPQRRGRLPLLGQRQGFDAAAIGQKVQGEGAAGHPGLEVVARRGRTGRARADMRTAAAPRPLEEPSGTFGDRAGADRRMRDREAFAQGRKTERILEGGDRLGARTEQAMAASDLHDEVRRGLEPAAEHHAEGAASFLRQRIEPCQHAGLVAGTRTESAGQRAMALGQRQGVLVAEQIEHERAKARPTRGLRQRPAGLGGDQDRVALPMRKRVQVRTQPAISTASL</sequence>
<evidence type="ECO:0000313" key="2">
    <source>
        <dbReference type="EMBL" id="EHP94070.1"/>
    </source>
</evidence>
<dbReference type="AlphaFoldDB" id="H1KED7"/>
<dbReference type="EMBL" id="AGJK01000016">
    <property type="protein sequence ID" value="EHP94070.1"/>
    <property type="molecule type" value="Genomic_DNA"/>
</dbReference>
<evidence type="ECO:0000256" key="1">
    <source>
        <dbReference type="SAM" id="MobiDB-lite"/>
    </source>
</evidence>
<accession>H1KED7</accession>
<dbReference type="Proteomes" id="UP000004382">
    <property type="component" value="Unassembled WGS sequence"/>
</dbReference>
<gene>
    <name evidence="2" type="ORF">MetexDRAFT_0999</name>
</gene>
<organism evidence="2 3">
    <name type="scientific">Methylorubrum extorquens DSM 13060</name>
    <dbReference type="NCBI Taxonomy" id="882800"/>
    <lineage>
        <taxon>Bacteria</taxon>
        <taxon>Pseudomonadati</taxon>
        <taxon>Pseudomonadota</taxon>
        <taxon>Alphaproteobacteria</taxon>
        <taxon>Hyphomicrobiales</taxon>
        <taxon>Methylobacteriaceae</taxon>
        <taxon>Methylorubrum</taxon>
    </lineage>
</organism>
<feature type="region of interest" description="Disordered" evidence="1">
    <location>
        <begin position="125"/>
        <end position="158"/>
    </location>
</feature>
<evidence type="ECO:0000313" key="3">
    <source>
        <dbReference type="Proteomes" id="UP000004382"/>
    </source>
</evidence>
<feature type="region of interest" description="Disordered" evidence="1">
    <location>
        <begin position="262"/>
        <end position="286"/>
    </location>
</feature>
<protein>
    <submittedName>
        <fullName evidence="2">Uncharacterized protein</fullName>
    </submittedName>
</protein>
<reference evidence="2 3" key="1">
    <citation type="submission" date="2011-09" db="EMBL/GenBank/DDBJ databases">
        <title>The draft genome of Methylobacterium extorquens DSM 13060.</title>
        <authorList>
            <consortium name="US DOE Joint Genome Institute (JGI-PGF)"/>
            <person name="Lucas S."/>
            <person name="Han J."/>
            <person name="Lapidus A."/>
            <person name="Cheng J.-F."/>
            <person name="Goodwin L."/>
            <person name="Pitluck S."/>
            <person name="Peters L."/>
            <person name="Land M.L."/>
            <person name="Hauser L."/>
            <person name="Koskimaki J."/>
            <person name="Halonen O."/>
            <person name="Pirttila A."/>
            <person name="Frank C."/>
            <person name="Woyke T.J."/>
        </authorList>
    </citation>
    <scope>NUCLEOTIDE SEQUENCE [LARGE SCALE GENOMIC DNA]</scope>
    <source>
        <strain evidence="2 3">DSM 13060</strain>
    </source>
</reference>
<proteinExistence type="predicted"/>
<comment type="caution">
    <text evidence="2">The sequence shown here is derived from an EMBL/GenBank/DDBJ whole genome shotgun (WGS) entry which is preliminary data.</text>
</comment>
<name>H1KED7_METEX</name>